<organism evidence="3 4">
    <name type="scientific">Candida dubliniensis (strain CD36 / ATCC MYA-646 / CBS 7987 / NCPF 3949 / NRRL Y-17841)</name>
    <name type="common">Yeast</name>
    <dbReference type="NCBI Taxonomy" id="573826"/>
    <lineage>
        <taxon>Eukaryota</taxon>
        <taxon>Fungi</taxon>
        <taxon>Dikarya</taxon>
        <taxon>Ascomycota</taxon>
        <taxon>Saccharomycotina</taxon>
        <taxon>Pichiomycetes</taxon>
        <taxon>Debaryomycetaceae</taxon>
        <taxon>Candida/Lodderomyces clade</taxon>
        <taxon>Candida</taxon>
    </lineage>
</organism>
<evidence type="ECO:0000313" key="2">
    <source>
        <dbReference type="CGD" id="CAL0000161672"/>
    </source>
</evidence>
<name>B9WDJ4_CANDC</name>
<dbReference type="CGD" id="CAL0000161672">
    <property type="gene designation" value="Cd36_82220"/>
</dbReference>
<dbReference type="Proteomes" id="UP000002605">
    <property type="component" value="Chromosome 3"/>
</dbReference>
<dbReference type="HOGENOM" id="CLU_138647_0_0_1"/>
<keyword evidence="1" id="KW-0732">Signal</keyword>
<keyword evidence="4" id="KW-1185">Reference proteome</keyword>
<evidence type="ECO:0000256" key="1">
    <source>
        <dbReference type="SAM" id="SignalP"/>
    </source>
</evidence>
<dbReference type="AlphaFoldDB" id="B9WDJ4"/>
<accession>B9WDJ4</accession>
<protein>
    <recommendedName>
        <fullName evidence="5">Secreted protein</fullName>
    </recommendedName>
</protein>
<dbReference type="GeneID" id="8046589"/>
<feature type="chain" id="PRO_5002892541" description="Secreted protein" evidence="1">
    <location>
        <begin position="20"/>
        <end position="132"/>
    </location>
</feature>
<evidence type="ECO:0000313" key="3">
    <source>
        <dbReference type="EMBL" id="CAX42750.1"/>
    </source>
</evidence>
<dbReference type="RefSeq" id="XP_002419161.1">
    <property type="nucleotide sequence ID" value="XM_002419116.1"/>
</dbReference>
<gene>
    <name evidence="2" type="ordered locus">Cd36_82220</name>
    <name evidence="3" type="ORF">CD36_82220</name>
</gene>
<proteinExistence type="predicted"/>
<evidence type="ECO:0008006" key="5">
    <source>
        <dbReference type="Google" id="ProtNLM"/>
    </source>
</evidence>
<reference evidence="3 4" key="1">
    <citation type="journal article" date="2009" name="Genome Res.">
        <title>Comparative genomics of the fungal pathogens Candida dubliniensis and Candida albicans.</title>
        <authorList>
            <person name="Jackson A.P."/>
            <person name="Gamble J.A."/>
            <person name="Yeomans T."/>
            <person name="Moran G.P."/>
            <person name="Saunders D."/>
            <person name="Harris D."/>
            <person name="Aslett M."/>
            <person name="Barrell J.F."/>
            <person name="Butler G."/>
            <person name="Citiulo F."/>
            <person name="Coleman D.C."/>
            <person name="de Groot P.W.J."/>
            <person name="Goodwin T.J."/>
            <person name="Quail M.A."/>
            <person name="McQuillan J."/>
            <person name="Munro C.A."/>
            <person name="Pain A."/>
            <person name="Poulter R.T."/>
            <person name="Rajandream M.A."/>
            <person name="Renauld H."/>
            <person name="Spiering M.J."/>
            <person name="Tivey A."/>
            <person name="Gow N.A.R."/>
            <person name="Barrell B."/>
            <person name="Sullivan D.J."/>
            <person name="Berriman M."/>
        </authorList>
    </citation>
    <scope>NUCLEOTIDE SEQUENCE [LARGE SCALE GENOMIC DNA]</scope>
    <source>
        <strain evidence="4">CD36 / ATCC MYA-646 / CBS 7987 / NCPF 3949 / NRRL Y-17841</strain>
    </source>
</reference>
<feature type="signal peptide" evidence="1">
    <location>
        <begin position="1"/>
        <end position="19"/>
    </location>
</feature>
<dbReference type="KEGG" id="cdu:CD36_82220"/>
<dbReference type="OrthoDB" id="4022739at2759"/>
<sequence>MYIRLFSLMIGFFAININSNNSPNNSPPSFMKPLDDKQLFPYTTIFSKAINNRSIIECMKLSESTSFKIKNCTISNGGSGNSNSTGTGTTNGQYKSCLCYYIKLIQQECKELNSDQSWQLQLLQYPECFSPP</sequence>
<dbReference type="VEuPathDB" id="FungiDB:CD36_82220"/>
<evidence type="ECO:0000313" key="4">
    <source>
        <dbReference type="Proteomes" id="UP000002605"/>
    </source>
</evidence>
<dbReference type="EMBL" id="FM992690">
    <property type="protein sequence ID" value="CAX42750.1"/>
    <property type="molecule type" value="Genomic_DNA"/>
</dbReference>